<accession>X1B737</accession>
<gene>
    <name evidence="1" type="ORF">S01H4_46328</name>
</gene>
<dbReference type="AlphaFoldDB" id="X1B737"/>
<comment type="caution">
    <text evidence="1">The sequence shown here is derived from an EMBL/GenBank/DDBJ whole genome shotgun (WGS) entry which is preliminary data.</text>
</comment>
<evidence type="ECO:0000313" key="1">
    <source>
        <dbReference type="EMBL" id="GAG90915.1"/>
    </source>
</evidence>
<sequence length="105" mass="11851">MTQKHKCQSCGGVGIESPLSEFRGKLLCGVCIGRWIGLDRRLQRENSFGEMIYDKPRQGRKKNTERDAEIRRLSKEKSVTELAGQFNLSLRRIQGIIGSTPIGTE</sequence>
<organism evidence="1">
    <name type="scientific">marine sediment metagenome</name>
    <dbReference type="NCBI Taxonomy" id="412755"/>
    <lineage>
        <taxon>unclassified sequences</taxon>
        <taxon>metagenomes</taxon>
        <taxon>ecological metagenomes</taxon>
    </lineage>
</organism>
<name>X1B737_9ZZZZ</name>
<protein>
    <submittedName>
        <fullName evidence="1">Uncharacterized protein</fullName>
    </submittedName>
</protein>
<dbReference type="EMBL" id="BART01025877">
    <property type="protein sequence ID" value="GAG90915.1"/>
    <property type="molecule type" value="Genomic_DNA"/>
</dbReference>
<proteinExistence type="predicted"/>
<reference evidence="1" key="1">
    <citation type="journal article" date="2014" name="Front. Microbiol.">
        <title>High frequency of phylogenetically diverse reductive dehalogenase-homologous genes in deep subseafloor sedimentary metagenomes.</title>
        <authorList>
            <person name="Kawai M."/>
            <person name="Futagami T."/>
            <person name="Toyoda A."/>
            <person name="Takaki Y."/>
            <person name="Nishi S."/>
            <person name="Hori S."/>
            <person name="Arai W."/>
            <person name="Tsubouchi T."/>
            <person name="Morono Y."/>
            <person name="Uchiyama I."/>
            <person name="Ito T."/>
            <person name="Fujiyama A."/>
            <person name="Inagaki F."/>
            <person name="Takami H."/>
        </authorList>
    </citation>
    <scope>NUCLEOTIDE SEQUENCE</scope>
    <source>
        <strain evidence="1">Expedition CK06-06</strain>
    </source>
</reference>